<feature type="region of interest" description="Disordered" evidence="2">
    <location>
        <begin position="350"/>
        <end position="401"/>
    </location>
</feature>
<dbReference type="PANTHER" id="PTHR42023:SF1">
    <property type="entry name" value="BHLH DOMAIN-CONTAINING PROTEIN"/>
    <property type="match status" value="1"/>
</dbReference>
<dbReference type="PANTHER" id="PTHR42023">
    <property type="entry name" value="BHLH DOMAIN-CONTAINING PROTEIN"/>
    <property type="match status" value="1"/>
</dbReference>
<dbReference type="EMBL" id="JAVHJV010000021">
    <property type="protein sequence ID" value="KAK5936885.1"/>
    <property type="molecule type" value="Genomic_DNA"/>
</dbReference>
<dbReference type="GeneID" id="90004272"/>
<organism evidence="3 4">
    <name type="scientific">Knufia obscura</name>
    <dbReference type="NCBI Taxonomy" id="1635080"/>
    <lineage>
        <taxon>Eukaryota</taxon>
        <taxon>Fungi</taxon>
        <taxon>Dikarya</taxon>
        <taxon>Ascomycota</taxon>
        <taxon>Pezizomycotina</taxon>
        <taxon>Eurotiomycetes</taxon>
        <taxon>Chaetothyriomycetidae</taxon>
        <taxon>Chaetothyriales</taxon>
        <taxon>Trichomeriaceae</taxon>
        <taxon>Knufia</taxon>
    </lineage>
</organism>
<feature type="compositionally biased region" description="Basic and acidic residues" evidence="2">
    <location>
        <begin position="156"/>
        <end position="171"/>
    </location>
</feature>
<feature type="coiled-coil region" evidence="1">
    <location>
        <begin position="514"/>
        <end position="548"/>
    </location>
</feature>
<evidence type="ECO:0000313" key="3">
    <source>
        <dbReference type="EMBL" id="KAK5936885.1"/>
    </source>
</evidence>
<feature type="compositionally biased region" description="Low complexity" evidence="2">
    <location>
        <begin position="378"/>
        <end position="390"/>
    </location>
</feature>
<evidence type="ECO:0000256" key="1">
    <source>
        <dbReference type="SAM" id="Coils"/>
    </source>
</evidence>
<dbReference type="RefSeq" id="XP_064724975.1">
    <property type="nucleotide sequence ID" value="XM_064879211.1"/>
</dbReference>
<evidence type="ECO:0000313" key="4">
    <source>
        <dbReference type="Proteomes" id="UP001334248"/>
    </source>
</evidence>
<feature type="compositionally biased region" description="Polar residues" evidence="2">
    <location>
        <begin position="10"/>
        <end position="20"/>
    </location>
</feature>
<feature type="compositionally biased region" description="Basic and acidic residues" evidence="2">
    <location>
        <begin position="21"/>
        <end position="32"/>
    </location>
</feature>
<sequence length="615" mass="68431">MWQRWGNKQPAISQPTQFTQLDRDDGYGDYDDRYLETIPEVDSTSSRRQSAHIGLPELPFRAVPPMTEIPQPVNVYSQPSPPPMSRDAGLRINVDVESQTPADDVSPLTPQTSQQHPLDRQQEERPVSPIEPVVPAYARGPLPERPFQSQIPRKVSKPEESDGKAQTKWDDYSGEPINDNRGIPASVRPGTQTVEMQYPHLKERTKQILAGIREREGAKKKPWGKAPPPVADDPLDNPPQRAPWRGASGRAALVEPVKNTPSARQGPILHPARKPVQHTNRNTSQTQTYHDVVTDMSSPAPSPAVQSLRTVEFQDSIKPIVPLKTRSLTPPMTSNTLLQSPTEYNALDSAEEPQFTTPSTNERSQGRVESPQYEEEPTTPTTPMASAEPPIHNPTNADQSFVQPDMDREQSHFSWTTYTTSVADSPRSLAQVIRGSSPPHPLSDLPAPITIKKRPVSTSPFMNSPPYMHQQCADSTGSVVRKPVPNLQPRTSSISSAISRAMSTSKTLPPTPTTTEAAGKIESLDAQLESLNRRKHNTTRIINDLEAALKKNAVVYDMWKRKEVEKNIANHKMALDDIGSEIHEISLQLHRAQRKRDRDDGYEACTGLWIKRVTS</sequence>
<gene>
    <name evidence="3" type="ORF">PMZ80_010823</name>
</gene>
<proteinExistence type="predicted"/>
<feature type="region of interest" description="Disordered" evidence="2">
    <location>
        <begin position="1"/>
        <end position="32"/>
    </location>
</feature>
<feature type="region of interest" description="Disordered" evidence="2">
    <location>
        <begin position="93"/>
        <end position="187"/>
    </location>
</feature>
<protein>
    <submittedName>
        <fullName evidence="3">Uncharacterized protein</fullName>
    </submittedName>
</protein>
<feature type="compositionally biased region" description="Basic and acidic residues" evidence="2">
    <location>
        <begin position="117"/>
        <end position="126"/>
    </location>
</feature>
<name>A0ABR0R8F2_9EURO</name>
<accession>A0ABR0R8F2</accession>
<reference evidence="3 4" key="1">
    <citation type="journal article" date="2023" name="Res Sq">
        <title>Genomic and morphological characterization of Knufia obscura isolated from the Mars 2020 spacecraft assembly facility.</title>
        <authorList>
            <person name="Chander A.M."/>
            <person name="Teixeira M.M."/>
            <person name="Singh N.K."/>
            <person name="Williams M.P."/>
            <person name="Parker C.W."/>
            <person name="Leo P."/>
            <person name="Stajich J.E."/>
            <person name="Torok T."/>
            <person name="Tighe S."/>
            <person name="Mason C.E."/>
            <person name="Venkateswaran K."/>
        </authorList>
    </citation>
    <scope>NUCLEOTIDE SEQUENCE [LARGE SCALE GENOMIC DNA]</scope>
    <source>
        <strain evidence="3 4">CCFEE 5817</strain>
    </source>
</reference>
<feature type="compositionally biased region" description="Polar residues" evidence="2">
    <location>
        <begin position="354"/>
        <end position="363"/>
    </location>
</feature>
<feature type="region of interest" description="Disordered" evidence="2">
    <location>
        <begin position="259"/>
        <end position="284"/>
    </location>
</feature>
<feature type="region of interest" description="Disordered" evidence="2">
    <location>
        <begin position="214"/>
        <end position="238"/>
    </location>
</feature>
<evidence type="ECO:0000256" key="2">
    <source>
        <dbReference type="SAM" id="MobiDB-lite"/>
    </source>
</evidence>
<feature type="compositionally biased region" description="Pro residues" evidence="2">
    <location>
        <begin position="225"/>
        <end position="238"/>
    </location>
</feature>
<keyword evidence="4" id="KW-1185">Reference proteome</keyword>
<keyword evidence="1" id="KW-0175">Coiled coil</keyword>
<comment type="caution">
    <text evidence="3">The sequence shown here is derived from an EMBL/GenBank/DDBJ whole genome shotgun (WGS) entry which is preliminary data.</text>
</comment>
<dbReference type="Proteomes" id="UP001334248">
    <property type="component" value="Unassembled WGS sequence"/>
</dbReference>